<reference evidence="1 2" key="1">
    <citation type="journal article" date="2024" name="G3 (Bethesda)">
        <title>Genome assembly of Hibiscus sabdariffa L. provides insights into metabolisms of medicinal natural products.</title>
        <authorList>
            <person name="Kim T."/>
        </authorList>
    </citation>
    <scope>NUCLEOTIDE SEQUENCE [LARGE SCALE GENOMIC DNA]</scope>
    <source>
        <strain evidence="1">TK-2024</strain>
        <tissue evidence="1">Old leaves</tissue>
    </source>
</reference>
<dbReference type="EMBL" id="JBBPBM010000004">
    <property type="protein sequence ID" value="KAK8590060.1"/>
    <property type="molecule type" value="Genomic_DNA"/>
</dbReference>
<accession>A0ABR2G0N8</accession>
<evidence type="ECO:0000313" key="1">
    <source>
        <dbReference type="EMBL" id="KAK8590060.1"/>
    </source>
</evidence>
<gene>
    <name evidence="1" type="ORF">V6N12_024444</name>
</gene>
<keyword evidence="2" id="KW-1185">Reference proteome</keyword>
<name>A0ABR2G0N8_9ROSI</name>
<evidence type="ECO:0000313" key="2">
    <source>
        <dbReference type="Proteomes" id="UP001472677"/>
    </source>
</evidence>
<protein>
    <submittedName>
        <fullName evidence="1">Uncharacterized protein</fullName>
    </submittedName>
</protein>
<dbReference type="Proteomes" id="UP001472677">
    <property type="component" value="Unassembled WGS sequence"/>
</dbReference>
<sequence>MVSLLSDMAICSHPSNQNSSRTALKFCLKFNPNHLSIPKRSNISIPSSIVNGGDDGSIVAGEINAIEPKKPACKEESLLVVDYPPTQASVDEPAVMNTTHVPEAAVANKNQKKRLFSVTLPRRDFRGCCSN</sequence>
<proteinExistence type="predicted"/>
<comment type="caution">
    <text evidence="1">The sequence shown here is derived from an EMBL/GenBank/DDBJ whole genome shotgun (WGS) entry which is preliminary data.</text>
</comment>
<organism evidence="1 2">
    <name type="scientific">Hibiscus sabdariffa</name>
    <name type="common">roselle</name>
    <dbReference type="NCBI Taxonomy" id="183260"/>
    <lineage>
        <taxon>Eukaryota</taxon>
        <taxon>Viridiplantae</taxon>
        <taxon>Streptophyta</taxon>
        <taxon>Embryophyta</taxon>
        <taxon>Tracheophyta</taxon>
        <taxon>Spermatophyta</taxon>
        <taxon>Magnoliopsida</taxon>
        <taxon>eudicotyledons</taxon>
        <taxon>Gunneridae</taxon>
        <taxon>Pentapetalae</taxon>
        <taxon>rosids</taxon>
        <taxon>malvids</taxon>
        <taxon>Malvales</taxon>
        <taxon>Malvaceae</taxon>
        <taxon>Malvoideae</taxon>
        <taxon>Hibiscus</taxon>
    </lineage>
</organism>